<protein>
    <submittedName>
        <fullName evidence="7">Multidrug ABC transporter ATP-binding protein YbhF</fullName>
    </submittedName>
</protein>
<dbReference type="Proteomes" id="UP000672934">
    <property type="component" value="Unassembled WGS sequence"/>
</dbReference>
<gene>
    <name evidence="7" type="primary">ybhF</name>
    <name evidence="7" type="ORF">LMG31506_06266</name>
</gene>
<dbReference type="SUPFAM" id="SSF52540">
    <property type="entry name" value="P-loop containing nucleoside triphosphate hydrolases"/>
    <property type="match status" value="1"/>
</dbReference>
<dbReference type="GO" id="GO:0005524">
    <property type="term" value="F:ATP binding"/>
    <property type="evidence" value="ECO:0007669"/>
    <property type="project" value="UniProtKB-KW"/>
</dbReference>
<feature type="compositionally biased region" description="Basic and acidic residues" evidence="5">
    <location>
        <begin position="329"/>
        <end position="338"/>
    </location>
</feature>
<evidence type="ECO:0000256" key="2">
    <source>
        <dbReference type="ARBA" id="ARBA00022519"/>
    </source>
</evidence>
<keyword evidence="2" id="KW-0472">Membrane</keyword>
<evidence type="ECO:0000313" key="8">
    <source>
        <dbReference type="Proteomes" id="UP000672934"/>
    </source>
</evidence>
<dbReference type="PROSITE" id="PS50893">
    <property type="entry name" value="ABC_TRANSPORTER_2"/>
    <property type="match status" value="1"/>
</dbReference>
<dbReference type="EMBL" id="CAJPUY010000042">
    <property type="protein sequence ID" value="CAG2158150.1"/>
    <property type="molecule type" value="Genomic_DNA"/>
</dbReference>
<evidence type="ECO:0000256" key="4">
    <source>
        <dbReference type="ARBA" id="ARBA00022840"/>
    </source>
</evidence>
<dbReference type="RefSeq" id="WP_211951091.1">
    <property type="nucleotide sequence ID" value="NZ_CAJPUY010000042.1"/>
</dbReference>
<keyword evidence="3" id="KW-0547">Nucleotide-binding</keyword>
<proteinExistence type="predicted"/>
<feature type="region of interest" description="Disordered" evidence="5">
    <location>
        <begin position="314"/>
        <end position="338"/>
    </location>
</feature>
<dbReference type="SMART" id="SM00382">
    <property type="entry name" value="AAA"/>
    <property type="match status" value="1"/>
</dbReference>
<accession>A0A916IZI3</accession>
<dbReference type="GO" id="GO:0016887">
    <property type="term" value="F:ATP hydrolysis activity"/>
    <property type="evidence" value="ECO:0007669"/>
    <property type="project" value="InterPro"/>
</dbReference>
<feature type="domain" description="ABC transporter" evidence="6">
    <location>
        <begin position="16"/>
        <end position="243"/>
    </location>
</feature>
<dbReference type="InterPro" id="IPR027417">
    <property type="entry name" value="P-loop_NTPase"/>
</dbReference>
<keyword evidence="4 7" id="KW-0067">ATP-binding</keyword>
<evidence type="ECO:0000256" key="1">
    <source>
        <dbReference type="ARBA" id="ARBA00022475"/>
    </source>
</evidence>
<evidence type="ECO:0000256" key="3">
    <source>
        <dbReference type="ARBA" id="ARBA00022741"/>
    </source>
</evidence>
<organism evidence="7 8">
    <name type="scientific">Cupriavidus yeoncheonensis</name>
    <dbReference type="NCBI Taxonomy" id="1462994"/>
    <lineage>
        <taxon>Bacteria</taxon>
        <taxon>Pseudomonadati</taxon>
        <taxon>Pseudomonadota</taxon>
        <taxon>Betaproteobacteria</taxon>
        <taxon>Burkholderiales</taxon>
        <taxon>Burkholderiaceae</taxon>
        <taxon>Cupriavidus</taxon>
    </lineage>
</organism>
<dbReference type="InterPro" id="IPR003439">
    <property type="entry name" value="ABC_transporter-like_ATP-bd"/>
</dbReference>
<dbReference type="PANTHER" id="PTHR43038:SF3">
    <property type="entry name" value="ABC TRANSPORTER G FAMILY MEMBER 20 ISOFORM X1"/>
    <property type="match status" value="1"/>
</dbReference>
<evidence type="ECO:0000313" key="7">
    <source>
        <dbReference type="EMBL" id="CAG2158150.1"/>
    </source>
</evidence>
<keyword evidence="2" id="KW-0997">Cell inner membrane</keyword>
<sequence>MSSTPTGNGVNGGLAIDVRGLNKHYGDKHVVNDLTMQVARGEIFGFLGPNGSGKTTSIRMMCGLLTPDSGQGTCLGFDILRETDEIKRRVGYMTQKFSYWDDLSIRENLDFVARVYGMPNRREAVDRALEGLGLATRSAQLAGSLSGGWKQRLALAACLLHEPELLLLDEPTAGVDPKARRDFWEQLHLLAARGISVLVSTHYMDEAERCHKLAYIAYGKLLTQGTAGEVVASQNLATWSVEGDDLAELSEQLHGAPGVEQTVVFGTALHVTGRDGALLGETLRRIAGPGRHVEETQTSLEDVFIHMMSRAEDNMGAGAGAGGDAGGDTGRKTRKDQP</sequence>
<reference evidence="7" key="1">
    <citation type="submission" date="2021-03" db="EMBL/GenBank/DDBJ databases">
        <authorList>
            <person name="Peeters C."/>
        </authorList>
    </citation>
    <scope>NUCLEOTIDE SEQUENCE</scope>
    <source>
        <strain evidence="7">LMG 31506</strain>
    </source>
</reference>
<dbReference type="Pfam" id="PF00005">
    <property type="entry name" value="ABC_tran"/>
    <property type="match status" value="1"/>
</dbReference>
<evidence type="ECO:0000259" key="6">
    <source>
        <dbReference type="PROSITE" id="PS50893"/>
    </source>
</evidence>
<name>A0A916IZI3_9BURK</name>
<dbReference type="InterPro" id="IPR003593">
    <property type="entry name" value="AAA+_ATPase"/>
</dbReference>
<dbReference type="PANTHER" id="PTHR43038">
    <property type="entry name" value="ATP-BINDING CASSETTE, SUB-FAMILY H, MEMBER 1"/>
    <property type="match status" value="1"/>
</dbReference>
<dbReference type="AlphaFoldDB" id="A0A916IZI3"/>
<dbReference type="InterPro" id="IPR017871">
    <property type="entry name" value="ABC_transporter-like_CS"/>
</dbReference>
<evidence type="ECO:0000256" key="5">
    <source>
        <dbReference type="SAM" id="MobiDB-lite"/>
    </source>
</evidence>
<keyword evidence="8" id="KW-1185">Reference proteome</keyword>
<dbReference type="Gene3D" id="3.40.50.300">
    <property type="entry name" value="P-loop containing nucleotide triphosphate hydrolases"/>
    <property type="match status" value="1"/>
</dbReference>
<feature type="compositionally biased region" description="Gly residues" evidence="5">
    <location>
        <begin position="317"/>
        <end position="328"/>
    </location>
</feature>
<dbReference type="PROSITE" id="PS00211">
    <property type="entry name" value="ABC_TRANSPORTER_1"/>
    <property type="match status" value="1"/>
</dbReference>
<keyword evidence="1" id="KW-1003">Cell membrane</keyword>
<dbReference type="CDD" id="cd03230">
    <property type="entry name" value="ABC_DR_subfamily_A"/>
    <property type="match status" value="1"/>
</dbReference>
<comment type="caution">
    <text evidence="7">The sequence shown here is derived from an EMBL/GenBank/DDBJ whole genome shotgun (WGS) entry which is preliminary data.</text>
</comment>